<dbReference type="OMA" id="DYSMGCV"/>
<feature type="transmembrane region" description="Helical" evidence="17">
    <location>
        <begin position="144"/>
        <end position="161"/>
    </location>
</feature>
<comment type="pathway">
    <text evidence="4">Protein modification; protein glycosylation.</text>
</comment>
<feature type="transmembrane region" description="Helical" evidence="17">
    <location>
        <begin position="26"/>
        <end position="46"/>
    </location>
</feature>
<keyword evidence="8 17" id="KW-0812">Transmembrane</keyword>
<sequence length="409" mass="45499">MLGGVLPHFSEMDNPASFSQDFLTRLLTYAYLCAFNAWLTLCPNTLSYDWQLGSISLLTSLFDLRNLATLALFATLAVLAWRALKWPSEHNQVLPEPCWHCCEATDGSCKKDEGPILPVLVTCLSFLPASNVFVPVGFVAAERVLYIPSIGVCLLVGQGLSRIRAKGLALGCWCMVATCALVMLFAVRTLDRNSVWASREALFESGIRDAPQNAKMHYNYANLQKDLGNSALAIDHYERALRLWPEHASAHNNLGTLMTSPEDAEHHYRQALRINPSHPGAHYNLATLCNNRGEDKLAEMLLWRAVELDPDFCEAYSLLATLAGDHGSTSQSEKLHRLALTSDPRNADARNNYGMFLQAQGRSEEAVMQYQRALELQPNHTAALLNAARSLRSMKLNIQAESVYKRCVF</sequence>
<dbReference type="PANTHER" id="PTHR44809">
    <property type="match status" value="1"/>
</dbReference>
<dbReference type="PANTHER" id="PTHR44809:SF1">
    <property type="entry name" value="PROTEIN O-MANNOSYL-TRANSFERASE TMTC1"/>
    <property type="match status" value="1"/>
</dbReference>
<feature type="domain" description="DUF1736" evidence="18">
    <location>
        <begin position="5"/>
        <end position="76"/>
    </location>
</feature>
<dbReference type="Pfam" id="PF13431">
    <property type="entry name" value="TPR_17"/>
    <property type="match status" value="1"/>
</dbReference>
<dbReference type="InterPro" id="IPR019734">
    <property type="entry name" value="TPR_rpt"/>
</dbReference>
<dbReference type="PROSITE" id="PS50005">
    <property type="entry name" value="TPR"/>
    <property type="match status" value="2"/>
</dbReference>
<dbReference type="SMART" id="SM00028">
    <property type="entry name" value="TPR"/>
    <property type="match status" value="5"/>
</dbReference>
<keyword evidence="13 17" id="KW-0472">Membrane</keyword>
<feature type="repeat" description="TPR" evidence="16">
    <location>
        <begin position="347"/>
        <end position="380"/>
    </location>
</feature>
<organism evidence="19 20">
    <name type="scientific">Haemaphysalis longicornis</name>
    <name type="common">Bush tick</name>
    <dbReference type="NCBI Taxonomy" id="44386"/>
    <lineage>
        <taxon>Eukaryota</taxon>
        <taxon>Metazoa</taxon>
        <taxon>Ecdysozoa</taxon>
        <taxon>Arthropoda</taxon>
        <taxon>Chelicerata</taxon>
        <taxon>Arachnida</taxon>
        <taxon>Acari</taxon>
        <taxon>Parasitiformes</taxon>
        <taxon>Ixodida</taxon>
        <taxon>Ixodoidea</taxon>
        <taxon>Ixodidae</taxon>
        <taxon>Haemaphysalinae</taxon>
        <taxon>Haemaphysalis</taxon>
    </lineage>
</organism>
<reference evidence="19 20" key="1">
    <citation type="journal article" date="2020" name="Cell">
        <title>Large-Scale Comparative Analyses of Tick Genomes Elucidate Their Genetic Diversity and Vector Capacities.</title>
        <authorList>
            <consortium name="Tick Genome and Microbiome Consortium (TIGMIC)"/>
            <person name="Jia N."/>
            <person name="Wang J."/>
            <person name="Shi W."/>
            <person name="Du L."/>
            <person name="Sun Y."/>
            <person name="Zhan W."/>
            <person name="Jiang J.F."/>
            <person name="Wang Q."/>
            <person name="Zhang B."/>
            <person name="Ji P."/>
            <person name="Bell-Sakyi L."/>
            <person name="Cui X.M."/>
            <person name="Yuan T.T."/>
            <person name="Jiang B.G."/>
            <person name="Yang W.F."/>
            <person name="Lam T.T."/>
            <person name="Chang Q.C."/>
            <person name="Ding S.J."/>
            <person name="Wang X.J."/>
            <person name="Zhu J.G."/>
            <person name="Ruan X.D."/>
            <person name="Zhao L."/>
            <person name="Wei J.T."/>
            <person name="Ye R.Z."/>
            <person name="Que T.C."/>
            <person name="Du C.H."/>
            <person name="Zhou Y.H."/>
            <person name="Cheng J.X."/>
            <person name="Dai P.F."/>
            <person name="Guo W.B."/>
            <person name="Han X.H."/>
            <person name="Huang E.J."/>
            <person name="Li L.F."/>
            <person name="Wei W."/>
            <person name="Gao Y.C."/>
            <person name="Liu J.Z."/>
            <person name="Shao H.Z."/>
            <person name="Wang X."/>
            <person name="Wang C.C."/>
            <person name="Yang T.C."/>
            <person name="Huo Q.B."/>
            <person name="Li W."/>
            <person name="Chen H.Y."/>
            <person name="Chen S.E."/>
            <person name="Zhou L.G."/>
            <person name="Ni X.B."/>
            <person name="Tian J.H."/>
            <person name="Sheng Y."/>
            <person name="Liu T."/>
            <person name="Pan Y.S."/>
            <person name="Xia L.Y."/>
            <person name="Li J."/>
            <person name="Zhao F."/>
            <person name="Cao W.C."/>
        </authorList>
    </citation>
    <scope>NUCLEOTIDE SEQUENCE [LARGE SCALE GENOMIC DNA]</scope>
    <source>
        <strain evidence="19">HaeL-2018</strain>
    </source>
</reference>
<evidence type="ECO:0000256" key="5">
    <source>
        <dbReference type="ARBA" id="ARBA00007882"/>
    </source>
</evidence>
<protein>
    <recommendedName>
        <fullName evidence="6">dolichyl-phosphate-mannose--protein mannosyltransferase</fullName>
        <ecNumber evidence="6">2.4.1.109</ecNumber>
    </recommendedName>
</protein>
<dbReference type="Pfam" id="PF13424">
    <property type="entry name" value="TPR_12"/>
    <property type="match status" value="1"/>
</dbReference>
<accession>A0A9J6FTX6</accession>
<feature type="repeat" description="TPR" evidence="16">
    <location>
        <begin position="214"/>
        <end position="247"/>
    </location>
</feature>
<dbReference type="PROSITE" id="PS50293">
    <property type="entry name" value="TPR_REGION"/>
    <property type="match status" value="1"/>
</dbReference>
<comment type="similarity">
    <text evidence="5">Belongs to the TMTC family.</text>
</comment>
<dbReference type="AlphaFoldDB" id="A0A9J6FTX6"/>
<dbReference type="VEuPathDB" id="VectorBase:HLOH_040142"/>
<evidence type="ECO:0000256" key="16">
    <source>
        <dbReference type="PROSITE-ProRule" id="PRU00339"/>
    </source>
</evidence>
<evidence type="ECO:0000256" key="17">
    <source>
        <dbReference type="SAM" id="Phobius"/>
    </source>
</evidence>
<dbReference type="Pfam" id="PF08409">
    <property type="entry name" value="TMTC_DUF1736"/>
    <property type="match status" value="1"/>
</dbReference>
<keyword evidence="10 16" id="KW-0802">TPR repeat</keyword>
<evidence type="ECO:0000256" key="7">
    <source>
        <dbReference type="ARBA" id="ARBA00022679"/>
    </source>
</evidence>
<evidence type="ECO:0000256" key="13">
    <source>
        <dbReference type="ARBA" id="ARBA00023136"/>
    </source>
</evidence>
<proteinExistence type="inferred from homology"/>
<keyword evidence="7" id="KW-0808">Transferase</keyword>
<dbReference type="InterPro" id="IPR011990">
    <property type="entry name" value="TPR-like_helical_dom_sf"/>
</dbReference>
<keyword evidence="20" id="KW-1185">Reference proteome</keyword>
<evidence type="ECO:0000256" key="6">
    <source>
        <dbReference type="ARBA" id="ARBA00012839"/>
    </source>
</evidence>
<name>A0A9J6FTX6_HAELO</name>
<feature type="transmembrane region" description="Helical" evidence="17">
    <location>
        <begin position="66"/>
        <end position="84"/>
    </location>
</feature>
<evidence type="ECO:0000256" key="3">
    <source>
        <dbReference type="ARBA" id="ARBA00004240"/>
    </source>
</evidence>
<dbReference type="Proteomes" id="UP000821853">
    <property type="component" value="Chromosome 2"/>
</dbReference>
<dbReference type="EMBL" id="JABSTR010000004">
    <property type="protein sequence ID" value="KAH9366746.1"/>
    <property type="molecule type" value="Genomic_DNA"/>
</dbReference>
<evidence type="ECO:0000313" key="20">
    <source>
        <dbReference type="Proteomes" id="UP000821853"/>
    </source>
</evidence>
<evidence type="ECO:0000259" key="18">
    <source>
        <dbReference type="Pfam" id="PF08409"/>
    </source>
</evidence>
<evidence type="ECO:0000256" key="9">
    <source>
        <dbReference type="ARBA" id="ARBA00022737"/>
    </source>
</evidence>
<comment type="catalytic activity">
    <reaction evidence="15">
        <text>a di-trans,poly-cis-dolichyl beta-D-mannosyl phosphate + L-seryl-[protein] = 3-O-(alpha-D-mannosyl)-L-seryl-[protein] + a di-trans,poly-cis-dolichyl phosphate + H(+)</text>
        <dbReference type="Rhea" id="RHEA:17377"/>
        <dbReference type="Rhea" id="RHEA-COMP:9863"/>
        <dbReference type="Rhea" id="RHEA-COMP:13546"/>
        <dbReference type="Rhea" id="RHEA-COMP:19498"/>
        <dbReference type="Rhea" id="RHEA-COMP:19501"/>
        <dbReference type="ChEBI" id="CHEBI:15378"/>
        <dbReference type="ChEBI" id="CHEBI:29999"/>
        <dbReference type="ChEBI" id="CHEBI:57683"/>
        <dbReference type="ChEBI" id="CHEBI:58211"/>
        <dbReference type="ChEBI" id="CHEBI:137321"/>
        <dbReference type="EC" id="2.4.1.109"/>
    </reaction>
</comment>
<dbReference type="OrthoDB" id="6513544at2759"/>
<dbReference type="Gene3D" id="1.25.40.10">
    <property type="entry name" value="Tetratricopeptide repeat domain"/>
    <property type="match status" value="2"/>
</dbReference>
<evidence type="ECO:0000256" key="2">
    <source>
        <dbReference type="ARBA" id="ARBA00004141"/>
    </source>
</evidence>
<dbReference type="GO" id="GO:0005783">
    <property type="term" value="C:endoplasmic reticulum"/>
    <property type="evidence" value="ECO:0007669"/>
    <property type="project" value="UniProtKB-SubCell"/>
</dbReference>
<comment type="caution">
    <text evidence="19">The sequence shown here is derived from an EMBL/GenBank/DDBJ whole genome shotgun (WGS) entry which is preliminary data.</text>
</comment>
<evidence type="ECO:0000256" key="11">
    <source>
        <dbReference type="ARBA" id="ARBA00022824"/>
    </source>
</evidence>
<dbReference type="GO" id="GO:0004169">
    <property type="term" value="F:dolichyl-phosphate-mannose-protein mannosyltransferase activity"/>
    <property type="evidence" value="ECO:0007669"/>
    <property type="project" value="UniProtKB-EC"/>
</dbReference>
<dbReference type="EC" id="2.4.1.109" evidence="6"/>
<evidence type="ECO:0000256" key="10">
    <source>
        <dbReference type="ARBA" id="ARBA00022803"/>
    </source>
</evidence>
<evidence type="ECO:0000256" key="1">
    <source>
        <dbReference type="ARBA" id="ARBA00003582"/>
    </source>
</evidence>
<gene>
    <name evidence="19" type="ORF">HPB48_020887</name>
</gene>
<evidence type="ECO:0000313" key="19">
    <source>
        <dbReference type="EMBL" id="KAH9366746.1"/>
    </source>
</evidence>
<dbReference type="InterPro" id="IPR013618">
    <property type="entry name" value="TMTC_DUF1736"/>
</dbReference>
<dbReference type="GO" id="GO:0016020">
    <property type="term" value="C:membrane"/>
    <property type="evidence" value="ECO:0007669"/>
    <property type="project" value="UniProtKB-SubCell"/>
</dbReference>
<dbReference type="SUPFAM" id="SSF48452">
    <property type="entry name" value="TPR-like"/>
    <property type="match status" value="1"/>
</dbReference>
<dbReference type="InterPro" id="IPR052943">
    <property type="entry name" value="TMTC_O-mannosyl-trnsfr"/>
</dbReference>
<keyword evidence="12 17" id="KW-1133">Transmembrane helix</keyword>
<comment type="catalytic activity">
    <reaction evidence="14">
        <text>a di-trans,poly-cis-dolichyl beta-D-mannosyl phosphate + L-threonyl-[protein] = 3-O-(alpha-D-mannosyl)-L-threonyl-[protein] + a di-trans,poly-cis-dolichyl phosphate + H(+)</text>
        <dbReference type="Rhea" id="RHEA:53396"/>
        <dbReference type="Rhea" id="RHEA-COMP:11060"/>
        <dbReference type="Rhea" id="RHEA-COMP:13547"/>
        <dbReference type="Rhea" id="RHEA-COMP:19498"/>
        <dbReference type="Rhea" id="RHEA-COMP:19501"/>
        <dbReference type="ChEBI" id="CHEBI:15378"/>
        <dbReference type="ChEBI" id="CHEBI:30013"/>
        <dbReference type="ChEBI" id="CHEBI:57683"/>
        <dbReference type="ChEBI" id="CHEBI:58211"/>
        <dbReference type="ChEBI" id="CHEBI:137323"/>
        <dbReference type="EC" id="2.4.1.109"/>
    </reaction>
</comment>
<feature type="transmembrane region" description="Helical" evidence="17">
    <location>
        <begin position="168"/>
        <end position="187"/>
    </location>
</feature>
<evidence type="ECO:0000256" key="4">
    <source>
        <dbReference type="ARBA" id="ARBA00004922"/>
    </source>
</evidence>
<evidence type="ECO:0000256" key="8">
    <source>
        <dbReference type="ARBA" id="ARBA00022692"/>
    </source>
</evidence>
<evidence type="ECO:0000256" key="12">
    <source>
        <dbReference type="ARBA" id="ARBA00022989"/>
    </source>
</evidence>
<evidence type="ECO:0000256" key="14">
    <source>
        <dbReference type="ARBA" id="ARBA00045085"/>
    </source>
</evidence>
<keyword evidence="11" id="KW-0256">Endoplasmic reticulum</keyword>
<comment type="function">
    <text evidence="1">Transfers mannosyl residues to the hydroxyl group of serine or threonine residues.</text>
</comment>
<comment type="subcellular location">
    <subcellularLocation>
        <location evidence="3">Endoplasmic reticulum</location>
    </subcellularLocation>
    <subcellularLocation>
        <location evidence="2">Membrane</location>
        <topology evidence="2">Multi-pass membrane protein</topology>
    </subcellularLocation>
</comment>
<keyword evidence="9" id="KW-0677">Repeat</keyword>
<evidence type="ECO:0000256" key="15">
    <source>
        <dbReference type="ARBA" id="ARBA00045102"/>
    </source>
</evidence>